<gene>
    <name evidence="1" type="ORF">AOL_s00173g214</name>
</gene>
<dbReference type="GeneID" id="22897158"/>
<proteinExistence type="predicted"/>
<organism evidence="1 2">
    <name type="scientific">Arthrobotrys oligospora (strain ATCC 24927 / CBS 115.81 / DSM 1491)</name>
    <name type="common">Nematode-trapping fungus</name>
    <name type="synonym">Didymozoophaga oligospora</name>
    <dbReference type="NCBI Taxonomy" id="756982"/>
    <lineage>
        <taxon>Eukaryota</taxon>
        <taxon>Fungi</taxon>
        <taxon>Dikarya</taxon>
        <taxon>Ascomycota</taxon>
        <taxon>Pezizomycotina</taxon>
        <taxon>Orbiliomycetes</taxon>
        <taxon>Orbiliales</taxon>
        <taxon>Orbiliaceae</taxon>
        <taxon>Orbilia</taxon>
        <taxon>Orbilia oligospora</taxon>
    </lineage>
</organism>
<dbReference type="InParanoid" id="G1XP46"/>
<evidence type="ECO:0000313" key="1">
    <source>
        <dbReference type="EMBL" id="EGX45113.1"/>
    </source>
</evidence>
<dbReference type="EMBL" id="ADOT01000263">
    <property type="protein sequence ID" value="EGX45113.1"/>
    <property type="molecule type" value="Genomic_DNA"/>
</dbReference>
<keyword evidence="2" id="KW-1185">Reference proteome</keyword>
<accession>G1XP46</accession>
<reference evidence="1 2" key="1">
    <citation type="journal article" date="2011" name="PLoS Pathog.">
        <title>Genomic and proteomic analyses of the fungus Arthrobotrys oligospora provide insights into nematode-trap formation.</title>
        <authorList>
            <person name="Yang J."/>
            <person name="Wang L."/>
            <person name="Ji X."/>
            <person name="Feng Y."/>
            <person name="Li X."/>
            <person name="Zou C."/>
            <person name="Xu J."/>
            <person name="Ren Y."/>
            <person name="Mi Q."/>
            <person name="Wu J."/>
            <person name="Liu S."/>
            <person name="Liu Y."/>
            <person name="Huang X."/>
            <person name="Wang H."/>
            <person name="Niu X."/>
            <person name="Li J."/>
            <person name="Liang L."/>
            <person name="Luo Y."/>
            <person name="Ji K."/>
            <person name="Zhou W."/>
            <person name="Yu Z."/>
            <person name="Li G."/>
            <person name="Liu Y."/>
            <person name="Li L."/>
            <person name="Qiao M."/>
            <person name="Feng L."/>
            <person name="Zhang K.-Q."/>
        </authorList>
    </citation>
    <scope>NUCLEOTIDE SEQUENCE [LARGE SCALE GENOMIC DNA]</scope>
    <source>
        <strain evidence="2">ATCC 24927 / CBS 115.81 / DSM 1491</strain>
    </source>
</reference>
<name>G1XP46_ARTOA</name>
<protein>
    <submittedName>
        <fullName evidence="1">Uncharacterized protein</fullName>
    </submittedName>
</protein>
<comment type="caution">
    <text evidence="1">The sequence shown here is derived from an EMBL/GenBank/DDBJ whole genome shotgun (WGS) entry which is preliminary data.</text>
</comment>
<sequence length="69" mass="7416">MKFFMGGLGALTLGGAVFGFTLVKEVAVLEAHLNEMRRNIALIKGKLLEIPVSAEALEALESKGKETKK</sequence>
<dbReference type="HOGENOM" id="CLU_2775479_0_0_1"/>
<dbReference type="Proteomes" id="UP000008784">
    <property type="component" value="Unassembled WGS sequence"/>
</dbReference>
<evidence type="ECO:0000313" key="2">
    <source>
        <dbReference type="Proteomes" id="UP000008784"/>
    </source>
</evidence>
<dbReference type="AlphaFoldDB" id="G1XP46"/>
<dbReference type="RefSeq" id="XP_011126258.1">
    <property type="nucleotide sequence ID" value="XM_011127956.1"/>
</dbReference>